<organism evidence="2">
    <name type="scientific">Bellilinea caldifistulae</name>
    <dbReference type="NCBI Taxonomy" id="360411"/>
    <lineage>
        <taxon>Bacteria</taxon>
        <taxon>Bacillati</taxon>
        <taxon>Chloroflexota</taxon>
        <taxon>Anaerolineae</taxon>
        <taxon>Anaerolineales</taxon>
        <taxon>Anaerolineaceae</taxon>
        <taxon>Bellilinea</taxon>
    </lineage>
</organism>
<dbReference type="Gene3D" id="3.90.950.20">
    <property type="entry name" value="CinA-like"/>
    <property type="match status" value="1"/>
</dbReference>
<dbReference type="NCBIfam" id="TIGR00199">
    <property type="entry name" value="PncC_domain"/>
    <property type="match status" value="1"/>
</dbReference>
<sequence>MEAPLENRIGRLFIQRGQKLVLAESCTGGLLGHLITNVPGSSEYFLGGITAYSYEAKQSLLGVKPETLIQFGAVSRETVLEMAQGVRRLFSDQVAEERLVGVAVSGIAGPGGAQPGKPVGLVWIGLSAVEGNWAAAFYGQGSREENKAFSARCALEALHAYLEGKLTLGKSGE</sequence>
<evidence type="ECO:0000313" key="2">
    <source>
        <dbReference type="EMBL" id="HGS87436.1"/>
    </source>
</evidence>
<proteinExistence type="predicted"/>
<comment type="caution">
    <text evidence="2">The sequence shown here is derived from an EMBL/GenBank/DDBJ whole genome shotgun (WGS) entry which is preliminary data.</text>
</comment>
<protein>
    <submittedName>
        <fullName evidence="2">CinA family protein</fullName>
    </submittedName>
</protein>
<dbReference type="InterPro" id="IPR008136">
    <property type="entry name" value="CinA_C"/>
</dbReference>
<feature type="domain" description="CinA C-terminal" evidence="1">
    <location>
        <begin position="4"/>
        <end position="161"/>
    </location>
</feature>
<evidence type="ECO:0000259" key="1">
    <source>
        <dbReference type="Pfam" id="PF02464"/>
    </source>
</evidence>
<dbReference type="Pfam" id="PF02464">
    <property type="entry name" value="CinA"/>
    <property type="match status" value="1"/>
</dbReference>
<dbReference type="InterPro" id="IPR036653">
    <property type="entry name" value="CinA-like_C"/>
</dbReference>
<gene>
    <name evidence="2" type="ORF">ENT17_07435</name>
</gene>
<dbReference type="AlphaFoldDB" id="A0A7C4KZH2"/>
<name>A0A7C4KZH2_9CHLR</name>
<reference evidence="2" key="1">
    <citation type="journal article" date="2020" name="mSystems">
        <title>Genome- and Community-Level Interaction Insights into Carbon Utilization and Element Cycling Functions of Hydrothermarchaeota in Hydrothermal Sediment.</title>
        <authorList>
            <person name="Zhou Z."/>
            <person name="Liu Y."/>
            <person name="Xu W."/>
            <person name="Pan J."/>
            <person name="Luo Z.H."/>
            <person name="Li M."/>
        </authorList>
    </citation>
    <scope>NUCLEOTIDE SEQUENCE [LARGE SCALE GENOMIC DNA]</scope>
    <source>
        <strain evidence="2">SpSt-556</strain>
    </source>
</reference>
<dbReference type="SUPFAM" id="SSF142433">
    <property type="entry name" value="CinA-like"/>
    <property type="match status" value="1"/>
</dbReference>
<accession>A0A7C4KZH2</accession>
<dbReference type="EMBL" id="DSXR01000075">
    <property type="protein sequence ID" value="HGS87436.1"/>
    <property type="molecule type" value="Genomic_DNA"/>
</dbReference>